<dbReference type="InterPro" id="IPR016896">
    <property type="entry name" value="DUF2860"/>
</dbReference>
<dbReference type="Pfam" id="PF14559">
    <property type="entry name" value="TPR_19"/>
    <property type="match status" value="1"/>
</dbReference>
<dbReference type="Gene3D" id="1.25.40.10">
    <property type="entry name" value="Tetratricopeptide repeat domain"/>
    <property type="match status" value="1"/>
</dbReference>
<gene>
    <name evidence="1" type="ORF">MM415B01992_0004</name>
</gene>
<dbReference type="Pfam" id="PF11059">
    <property type="entry name" value="DUF2860"/>
    <property type="match status" value="1"/>
</dbReference>
<protein>
    <submittedName>
        <fullName evidence="1">Uncharacterized protein</fullName>
    </submittedName>
</protein>
<dbReference type="AlphaFoldDB" id="A0A6M3IEG1"/>
<organism evidence="1">
    <name type="scientific">viral metagenome</name>
    <dbReference type="NCBI Taxonomy" id="1070528"/>
    <lineage>
        <taxon>unclassified sequences</taxon>
        <taxon>metagenomes</taxon>
        <taxon>organismal metagenomes</taxon>
    </lineage>
</organism>
<sequence>MRTFKIFALTALSASLASPLALAQENTPPNTQLNELIGAERYEEAYALAISDLEAWEGDTDFDFLYGIAAIESGNANESVYAFERVANTAPRNVTRQRARLELARAYLLTNNLAASETLFNEVLASNPPENVQDNIRAFLSLIDERRNSRTSTFSFAIAPVIGHDDNINSATSNGLIDTPLIGEIELNSEGLKTGDEFFDVTVNMAYKKPFSRDRALDVTLIANRHDNQSTDQFDIDYALGDLSYGYGNDKHRFRHSLQVQSVFLDGARFQNTYRFNNSWQRAGENGWYQGLSGALSTTRNVNTADSPLSDLKDTNQILVSGSLTKLSAKFTNTFTLFYAQDNALASQGEHNGRDYYGLSHSLLWRLNGSHTPYARLSYQSTGYDAKHPIFFNDVRGDDNVSAALGWTWQYSRRLSINSEMAYNDANSNIALFEYTRFKYQLGLQFQM</sequence>
<evidence type="ECO:0000313" key="1">
    <source>
        <dbReference type="EMBL" id="QJA55773.1"/>
    </source>
</evidence>
<dbReference type="InterPro" id="IPR011990">
    <property type="entry name" value="TPR-like_helical_dom_sf"/>
</dbReference>
<dbReference type="EMBL" id="MT141179">
    <property type="protein sequence ID" value="QJA55773.1"/>
    <property type="molecule type" value="Genomic_DNA"/>
</dbReference>
<name>A0A6M3IEG1_9ZZZZ</name>
<reference evidence="1" key="1">
    <citation type="submission" date="2020-03" db="EMBL/GenBank/DDBJ databases">
        <title>The deep terrestrial virosphere.</title>
        <authorList>
            <person name="Holmfeldt K."/>
            <person name="Nilsson E."/>
            <person name="Simone D."/>
            <person name="Lopez-Fernandez M."/>
            <person name="Wu X."/>
            <person name="de Brujin I."/>
            <person name="Lundin D."/>
            <person name="Andersson A."/>
            <person name="Bertilsson S."/>
            <person name="Dopson M."/>
        </authorList>
    </citation>
    <scope>NUCLEOTIDE SEQUENCE</scope>
    <source>
        <strain evidence="1">MM415B01992</strain>
    </source>
</reference>
<proteinExistence type="predicted"/>
<dbReference type="SUPFAM" id="SSF56935">
    <property type="entry name" value="Porins"/>
    <property type="match status" value="1"/>
</dbReference>
<accession>A0A6M3IEG1</accession>
<dbReference type="SUPFAM" id="SSF48452">
    <property type="entry name" value="TPR-like"/>
    <property type="match status" value="1"/>
</dbReference>